<sequence>MFFIKCCLVLIATWTVYTQAKPTNTVIHNDGQDSNTHGSEQERSFLLTSRKLEQETIEDSKSRHKPGKHSKLETKCRDGNGHHVQEGVGCSFEPIGKGKKTHGEQKCLVGTCEKGECVNPTEAICSDS</sequence>
<feature type="compositionally biased region" description="Basic and acidic residues" evidence="1">
    <location>
        <begin position="70"/>
        <end position="80"/>
    </location>
</feature>
<feature type="region of interest" description="Disordered" evidence="1">
    <location>
        <begin position="54"/>
        <end position="80"/>
    </location>
</feature>
<evidence type="ECO:0000313" key="3">
    <source>
        <dbReference type="EMBL" id="JAP86148.1"/>
    </source>
</evidence>
<organism evidence="3">
    <name type="scientific">Rhipicephalus appendiculatus</name>
    <name type="common">Brown ear tick</name>
    <dbReference type="NCBI Taxonomy" id="34631"/>
    <lineage>
        <taxon>Eukaryota</taxon>
        <taxon>Metazoa</taxon>
        <taxon>Ecdysozoa</taxon>
        <taxon>Arthropoda</taxon>
        <taxon>Chelicerata</taxon>
        <taxon>Arachnida</taxon>
        <taxon>Acari</taxon>
        <taxon>Parasitiformes</taxon>
        <taxon>Ixodida</taxon>
        <taxon>Ixodoidea</taxon>
        <taxon>Ixodidae</taxon>
        <taxon>Rhipicephalinae</taxon>
        <taxon>Rhipicephalus</taxon>
        <taxon>Rhipicephalus</taxon>
    </lineage>
</organism>
<dbReference type="AlphaFoldDB" id="A0A131Z594"/>
<protein>
    <submittedName>
        <fullName evidence="3">Evasin</fullName>
    </submittedName>
</protein>
<feature type="signal peptide" evidence="2">
    <location>
        <begin position="1"/>
        <end position="20"/>
    </location>
</feature>
<reference evidence="3" key="1">
    <citation type="journal article" date="2016" name="Ticks Tick Borne Dis.">
        <title>De novo assembly and annotation of the salivary gland transcriptome of Rhipicephalus appendiculatus male and female ticks during blood feeding.</title>
        <authorList>
            <person name="de Castro M.H."/>
            <person name="de Klerk D."/>
            <person name="Pienaar R."/>
            <person name="Latif A.A."/>
            <person name="Rees D.J."/>
            <person name="Mans B.J."/>
        </authorList>
    </citation>
    <scope>NUCLEOTIDE SEQUENCE</scope>
    <source>
        <tissue evidence="3">Salivary glands</tissue>
    </source>
</reference>
<evidence type="ECO:0000256" key="1">
    <source>
        <dbReference type="SAM" id="MobiDB-lite"/>
    </source>
</evidence>
<proteinExistence type="predicted"/>
<dbReference type="EMBL" id="GEDV01002409">
    <property type="protein sequence ID" value="JAP86148.1"/>
    <property type="molecule type" value="Transcribed_RNA"/>
</dbReference>
<keyword evidence="2" id="KW-0732">Signal</keyword>
<name>A0A131Z594_RHIAP</name>
<feature type="chain" id="PRO_5007286830" evidence="2">
    <location>
        <begin position="21"/>
        <end position="128"/>
    </location>
</feature>
<evidence type="ECO:0000256" key="2">
    <source>
        <dbReference type="SAM" id="SignalP"/>
    </source>
</evidence>
<accession>A0A131Z594</accession>